<evidence type="ECO:0000256" key="2">
    <source>
        <dbReference type="SAM" id="MobiDB-lite"/>
    </source>
</evidence>
<reference evidence="3" key="1">
    <citation type="submission" date="2012-07" db="EMBL/GenBank/DDBJ databases">
        <title>Fine Mapping and association of a heavy-metal associated protein, HMA3-B1, with Phenotypic Variation in Grain Cadmium Concentration in Durum Wheat.</title>
        <authorList>
            <person name="Pozniak C.J."/>
            <person name="Harris N.S."/>
            <person name="Wiebe K.D."/>
        </authorList>
    </citation>
    <scope>NUCLEOTIDE SEQUENCE</scope>
</reference>
<name>S4SNY1_TRITD</name>
<organism evidence="3">
    <name type="scientific">Triticum turgidum subsp. durum</name>
    <name type="common">Durum wheat</name>
    <name type="synonym">Triticum durum</name>
    <dbReference type="NCBI Taxonomy" id="4567"/>
    <lineage>
        <taxon>Eukaryota</taxon>
        <taxon>Viridiplantae</taxon>
        <taxon>Streptophyta</taxon>
        <taxon>Embryophyta</taxon>
        <taxon>Tracheophyta</taxon>
        <taxon>Spermatophyta</taxon>
        <taxon>Magnoliopsida</taxon>
        <taxon>Liliopsida</taxon>
        <taxon>Poales</taxon>
        <taxon>Poaceae</taxon>
        <taxon>BOP clade</taxon>
        <taxon>Pooideae</taxon>
        <taxon>Triticodae</taxon>
        <taxon>Triticeae</taxon>
        <taxon>Triticinae</taxon>
        <taxon>Triticum</taxon>
    </lineage>
</organism>
<keyword evidence="1" id="KW-0175">Coiled coil</keyword>
<feature type="coiled-coil region" evidence="1">
    <location>
        <begin position="235"/>
        <end position="262"/>
    </location>
</feature>
<feature type="region of interest" description="Disordered" evidence="2">
    <location>
        <begin position="1"/>
        <end position="81"/>
    </location>
</feature>
<feature type="compositionally biased region" description="Basic and acidic residues" evidence="2">
    <location>
        <begin position="25"/>
        <end position="34"/>
    </location>
</feature>
<proteinExistence type="predicted"/>
<feature type="compositionally biased region" description="Basic and acidic residues" evidence="2">
    <location>
        <begin position="45"/>
        <end position="55"/>
    </location>
</feature>
<protein>
    <submittedName>
        <fullName evidence="3">Uncharacterized protein</fullName>
    </submittedName>
</protein>
<sequence length="287" mass="30915">MKVGIKRACEPPPLPVPTEGTSASVREDSQEKESNIPSPRGRKRTTSDDLETKVSKREKKTPLEGPVSEGALAAQSMCRDQPSNKLKITEASMLQFGSEPFSAELVFGGSSSGYDGERNASPDSPAQEVGDLEVSSQRVSPDPARLEGNPMVIRSPQYPALEESNQKNPAPSGMWSDALRDLLGQATISEEHHTLMGMVIERIPSAERGLHEAFMSLLTGFGVSEAPVASRTDGIAELEWRLDAADADIELVNKRLDEAQDGAATVEALRGSLPEPRSKQGVVMRPL</sequence>
<accession>S4SNY1</accession>
<evidence type="ECO:0000313" key="3">
    <source>
        <dbReference type="EMBL" id="AFP87423.1"/>
    </source>
</evidence>
<dbReference type="AlphaFoldDB" id="S4SNY1"/>
<dbReference type="EMBL" id="JX454960">
    <property type="protein sequence ID" value="AFP87423.1"/>
    <property type="molecule type" value="Genomic_DNA"/>
</dbReference>
<evidence type="ECO:0000256" key="1">
    <source>
        <dbReference type="SAM" id="Coils"/>
    </source>
</evidence>
<feature type="region of interest" description="Disordered" evidence="2">
    <location>
        <begin position="108"/>
        <end position="150"/>
    </location>
</feature>